<keyword evidence="1" id="KW-0472">Membrane</keyword>
<evidence type="ECO:0000313" key="2">
    <source>
        <dbReference type="EMBL" id="VDO75039.1"/>
    </source>
</evidence>
<dbReference type="Proteomes" id="UP000267606">
    <property type="component" value="Unassembled WGS sequence"/>
</dbReference>
<organism evidence="4">
    <name type="scientific">Onchocerca flexuosa</name>
    <dbReference type="NCBI Taxonomy" id="387005"/>
    <lineage>
        <taxon>Eukaryota</taxon>
        <taxon>Metazoa</taxon>
        <taxon>Ecdysozoa</taxon>
        <taxon>Nematoda</taxon>
        <taxon>Chromadorea</taxon>
        <taxon>Rhabditida</taxon>
        <taxon>Spirurina</taxon>
        <taxon>Spiruromorpha</taxon>
        <taxon>Filarioidea</taxon>
        <taxon>Onchocercidae</taxon>
        <taxon>Onchocerca</taxon>
    </lineage>
</organism>
<dbReference type="EMBL" id="UZAJ01016002">
    <property type="protein sequence ID" value="VDO75039.1"/>
    <property type="molecule type" value="Genomic_DNA"/>
</dbReference>
<keyword evidence="1" id="KW-0812">Transmembrane</keyword>
<keyword evidence="3" id="KW-1185">Reference proteome</keyword>
<sequence length="75" mass="8893">MIIALNEYGSNLLIQHFASIIMLITFLSPYLLLSLSTISYDFRLFARKVVEFYFSSHICYALFLSLFQLFIWRMP</sequence>
<proteinExistence type="predicted"/>
<dbReference type="WBParaSite" id="OFLC_0001124401-mRNA-1">
    <property type="protein sequence ID" value="OFLC_0001124401-mRNA-1"/>
    <property type="gene ID" value="OFLC_0001124401"/>
</dbReference>
<dbReference type="AlphaFoldDB" id="A0A183HUT2"/>
<feature type="transmembrane region" description="Helical" evidence="1">
    <location>
        <begin position="12"/>
        <end position="32"/>
    </location>
</feature>
<name>A0A183HUT2_9BILA</name>
<evidence type="ECO:0000313" key="4">
    <source>
        <dbReference type="WBParaSite" id="OFLC_0001124401-mRNA-1"/>
    </source>
</evidence>
<feature type="transmembrane region" description="Helical" evidence="1">
    <location>
        <begin position="52"/>
        <end position="72"/>
    </location>
</feature>
<protein>
    <submittedName>
        <fullName evidence="2 4">Uncharacterized protein</fullName>
    </submittedName>
</protein>
<accession>A0A183HUT2</accession>
<reference evidence="2 3" key="2">
    <citation type="submission" date="2018-11" db="EMBL/GenBank/DDBJ databases">
        <authorList>
            <consortium name="Pathogen Informatics"/>
        </authorList>
    </citation>
    <scope>NUCLEOTIDE SEQUENCE [LARGE SCALE GENOMIC DNA]</scope>
</reference>
<evidence type="ECO:0000256" key="1">
    <source>
        <dbReference type="SAM" id="Phobius"/>
    </source>
</evidence>
<keyword evidence="1" id="KW-1133">Transmembrane helix</keyword>
<reference evidence="4" key="1">
    <citation type="submission" date="2016-06" db="UniProtKB">
        <authorList>
            <consortium name="WormBaseParasite"/>
        </authorList>
    </citation>
    <scope>IDENTIFICATION</scope>
</reference>
<gene>
    <name evidence="2" type="ORF">OFLC_LOCUS11244</name>
</gene>
<evidence type="ECO:0000313" key="3">
    <source>
        <dbReference type="Proteomes" id="UP000267606"/>
    </source>
</evidence>